<accession>A0A1E3PDS7</accession>
<dbReference type="Proteomes" id="UP000095009">
    <property type="component" value="Unassembled WGS sequence"/>
</dbReference>
<evidence type="ECO:0000313" key="3">
    <source>
        <dbReference type="Proteomes" id="UP000095009"/>
    </source>
</evidence>
<sequence>MASSFSLTTYSPSMVVPSYYTSFSNAEDSLKGRAYGSLDDSSNDEDAASSAANTNMVAGTANGGLIIDTSTPNPSTINSLYSKLLEGRTTIKANDESSTLNTNLMTQSALVTDTATATKSSATATKSGEAITSSANSSRKNSNESENSQTTSSIVWWSSPTAPWWTPSTLSSTVVASSNHQSGSMSGSVSSSSSASASISHHSSRASSSISESASPSASNDGFHSANSRSVKLIYGIMGVYALLQLAL</sequence>
<reference evidence="2 3" key="1">
    <citation type="journal article" date="2016" name="Proc. Natl. Acad. Sci. U.S.A.">
        <title>Comparative genomics of biotechnologically important yeasts.</title>
        <authorList>
            <person name="Riley R."/>
            <person name="Haridas S."/>
            <person name="Wolfe K.H."/>
            <person name="Lopes M.R."/>
            <person name="Hittinger C.T."/>
            <person name="Goeker M."/>
            <person name="Salamov A.A."/>
            <person name="Wisecaver J.H."/>
            <person name="Long T.M."/>
            <person name="Calvey C.H."/>
            <person name="Aerts A.L."/>
            <person name="Barry K.W."/>
            <person name="Choi C."/>
            <person name="Clum A."/>
            <person name="Coughlan A.Y."/>
            <person name="Deshpande S."/>
            <person name="Douglass A.P."/>
            <person name="Hanson S.J."/>
            <person name="Klenk H.-P."/>
            <person name="LaButti K.M."/>
            <person name="Lapidus A."/>
            <person name="Lindquist E.A."/>
            <person name="Lipzen A.M."/>
            <person name="Meier-Kolthoff J.P."/>
            <person name="Ohm R.A."/>
            <person name="Otillar R.P."/>
            <person name="Pangilinan J.L."/>
            <person name="Peng Y."/>
            <person name="Rokas A."/>
            <person name="Rosa C.A."/>
            <person name="Scheuner C."/>
            <person name="Sibirny A.A."/>
            <person name="Slot J.C."/>
            <person name="Stielow J.B."/>
            <person name="Sun H."/>
            <person name="Kurtzman C.P."/>
            <person name="Blackwell M."/>
            <person name="Grigoriev I.V."/>
            <person name="Jeffries T.W."/>
        </authorList>
    </citation>
    <scope>NUCLEOTIDE SEQUENCE [LARGE SCALE GENOMIC DNA]</scope>
    <source>
        <strain evidence="2 3">DSM 6958</strain>
    </source>
</reference>
<feature type="compositionally biased region" description="Low complexity" evidence="1">
    <location>
        <begin position="203"/>
        <end position="219"/>
    </location>
</feature>
<evidence type="ECO:0000256" key="1">
    <source>
        <dbReference type="SAM" id="MobiDB-lite"/>
    </source>
</evidence>
<name>A0A1E3PDS7_9ASCO</name>
<feature type="region of interest" description="Disordered" evidence="1">
    <location>
        <begin position="178"/>
        <end position="197"/>
    </location>
</feature>
<organism evidence="2 3">
    <name type="scientific">Nadsonia fulvescens var. elongata DSM 6958</name>
    <dbReference type="NCBI Taxonomy" id="857566"/>
    <lineage>
        <taxon>Eukaryota</taxon>
        <taxon>Fungi</taxon>
        <taxon>Dikarya</taxon>
        <taxon>Ascomycota</taxon>
        <taxon>Saccharomycotina</taxon>
        <taxon>Dipodascomycetes</taxon>
        <taxon>Dipodascales</taxon>
        <taxon>Dipodascales incertae sedis</taxon>
        <taxon>Nadsonia</taxon>
    </lineage>
</organism>
<evidence type="ECO:0000313" key="2">
    <source>
        <dbReference type="EMBL" id="ODQ63556.1"/>
    </source>
</evidence>
<proteinExistence type="predicted"/>
<dbReference type="EMBL" id="KV454414">
    <property type="protein sequence ID" value="ODQ63556.1"/>
    <property type="molecule type" value="Genomic_DNA"/>
</dbReference>
<gene>
    <name evidence="2" type="ORF">NADFUDRAFT_84213</name>
</gene>
<protein>
    <submittedName>
        <fullName evidence="2">Uncharacterized protein</fullName>
    </submittedName>
</protein>
<feature type="region of interest" description="Disordered" evidence="1">
    <location>
        <begin position="119"/>
        <end position="148"/>
    </location>
</feature>
<keyword evidence="3" id="KW-1185">Reference proteome</keyword>
<dbReference type="AlphaFoldDB" id="A0A1E3PDS7"/>
<feature type="region of interest" description="Disordered" evidence="1">
    <location>
        <begin position="203"/>
        <end position="224"/>
    </location>
</feature>